<evidence type="ECO:0000259" key="11">
    <source>
        <dbReference type="Pfam" id="PF21467"/>
    </source>
</evidence>
<proteinExistence type="inferred from homology"/>
<reference evidence="12" key="1">
    <citation type="submission" date="2022-07" db="EMBL/GenBank/DDBJ databases">
        <authorList>
            <person name="Trinca V."/>
            <person name="Uliana J.V.C."/>
            <person name="Torres T.T."/>
            <person name="Ward R.J."/>
            <person name="Monesi N."/>
        </authorList>
    </citation>
    <scope>NUCLEOTIDE SEQUENCE</scope>
    <source>
        <strain evidence="12">HSMRA1968</strain>
        <tissue evidence="12">Whole embryos</tissue>
    </source>
</reference>
<comment type="caution">
    <text evidence="12">The sequence shown here is derived from an EMBL/GenBank/DDBJ whole genome shotgun (WGS) entry which is preliminary data.</text>
</comment>
<dbReference type="Pfam" id="PF21317">
    <property type="entry name" value="BetaGal_ABD_1"/>
    <property type="match status" value="1"/>
</dbReference>
<dbReference type="InterPro" id="IPR026283">
    <property type="entry name" value="B-gal_1-like"/>
</dbReference>
<dbReference type="Gene3D" id="2.60.120.260">
    <property type="entry name" value="Galactose-binding domain-like"/>
    <property type="match status" value="2"/>
</dbReference>
<dbReference type="PANTHER" id="PTHR23421">
    <property type="entry name" value="BETA-GALACTOSIDASE RELATED"/>
    <property type="match status" value="1"/>
</dbReference>
<evidence type="ECO:0000256" key="7">
    <source>
        <dbReference type="RuleBase" id="RU000675"/>
    </source>
</evidence>
<feature type="active site" description="Nucleophile" evidence="6">
    <location>
        <position position="275"/>
    </location>
</feature>
<keyword evidence="5 7" id="KW-0326">Glycosidase</keyword>
<evidence type="ECO:0000313" key="13">
    <source>
        <dbReference type="Proteomes" id="UP001151699"/>
    </source>
</evidence>
<organism evidence="12 13">
    <name type="scientific">Pseudolycoriella hygida</name>
    <dbReference type="NCBI Taxonomy" id="35572"/>
    <lineage>
        <taxon>Eukaryota</taxon>
        <taxon>Metazoa</taxon>
        <taxon>Ecdysozoa</taxon>
        <taxon>Arthropoda</taxon>
        <taxon>Hexapoda</taxon>
        <taxon>Insecta</taxon>
        <taxon>Pterygota</taxon>
        <taxon>Neoptera</taxon>
        <taxon>Endopterygota</taxon>
        <taxon>Diptera</taxon>
        <taxon>Nematocera</taxon>
        <taxon>Sciaroidea</taxon>
        <taxon>Sciaridae</taxon>
        <taxon>Pseudolycoriella</taxon>
    </lineage>
</organism>
<feature type="domain" description="Beta-galactosidase galactose-binding" evidence="11">
    <location>
        <begin position="553"/>
        <end position="614"/>
    </location>
</feature>
<gene>
    <name evidence="12" type="primary">GLB1</name>
    <name evidence="12" type="ORF">Bhyg_13059</name>
</gene>
<dbReference type="EMBL" id="WJQU01000003">
    <property type="protein sequence ID" value="KAJ6640309.1"/>
    <property type="molecule type" value="Genomic_DNA"/>
</dbReference>
<keyword evidence="3 7" id="KW-0378">Hydrolase</keyword>
<name>A0A9Q0MZL3_9DIPT</name>
<dbReference type="PIRSF" id="PIRSF006336">
    <property type="entry name" value="B-gal"/>
    <property type="match status" value="1"/>
</dbReference>
<dbReference type="InterPro" id="IPR017853">
    <property type="entry name" value="GH"/>
</dbReference>
<dbReference type="SUPFAM" id="SSF51445">
    <property type="entry name" value="(Trans)glycosidases"/>
    <property type="match status" value="1"/>
</dbReference>
<dbReference type="Pfam" id="PF21467">
    <property type="entry name" value="BetaGal_gal-bd"/>
    <property type="match status" value="1"/>
</dbReference>
<keyword evidence="13" id="KW-1185">Reference proteome</keyword>
<dbReference type="PROSITE" id="PS01182">
    <property type="entry name" value="GLYCOSYL_HYDROL_F35"/>
    <property type="match status" value="1"/>
</dbReference>
<feature type="domain" description="Beta-galactosidase 1-like first all-beta" evidence="10">
    <location>
        <begin position="415"/>
        <end position="519"/>
    </location>
</feature>
<dbReference type="Proteomes" id="UP001151699">
    <property type="component" value="Chromosome X"/>
</dbReference>
<dbReference type="InterPro" id="IPR048912">
    <property type="entry name" value="BetaGal1-like_ABD1"/>
</dbReference>
<dbReference type="PRINTS" id="PR00742">
    <property type="entry name" value="GLHYDRLASE35"/>
</dbReference>
<evidence type="ECO:0000256" key="8">
    <source>
        <dbReference type="RuleBase" id="RU003679"/>
    </source>
</evidence>
<dbReference type="InterPro" id="IPR008979">
    <property type="entry name" value="Galactose-bd-like_sf"/>
</dbReference>
<evidence type="ECO:0000259" key="9">
    <source>
        <dbReference type="Pfam" id="PF01301"/>
    </source>
</evidence>
<evidence type="ECO:0000256" key="5">
    <source>
        <dbReference type="ARBA" id="ARBA00023295"/>
    </source>
</evidence>
<dbReference type="InterPro" id="IPR001944">
    <property type="entry name" value="Glycoside_Hdrlase_35"/>
</dbReference>
<dbReference type="Gene3D" id="3.20.20.80">
    <property type="entry name" value="Glycosidases"/>
    <property type="match status" value="1"/>
</dbReference>
<dbReference type="InterPro" id="IPR048913">
    <property type="entry name" value="BetaGal_gal-bd"/>
</dbReference>
<dbReference type="EC" id="3.2.1.23" evidence="7"/>
<dbReference type="AlphaFoldDB" id="A0A9Q0MZL3"/>
<keyword evidence="4" id="KW-0325">Glycoprotein</keyword>
<evidence type="ECO:0000256" key="4">
    <source>
        <dbReference type="ARBA" id="ARBA00023180"/>
    </source>
</evidence>
<comment type="catalytic activity">
    <reaction evidence="7">
        <text>Hydrolysis of terminal non-reducing beta-D-galactose residues in beta-D-galactosides.</text>
        <dbReference type="EC" id="3.2.1.23"/>
    </reaction>
</comment>
<protein>
    <recommendedName>
        <fullName evidence="7">Beta-galactosidase</fullName>
        <ecNumber evidence="7">3.2.1.23</ecNumber>
    </recommendedName>
</protein>
<evidence type="ECO:0000256" key="3">
    <source>
        <dbReference type="ARBA" id="ARBA00022801"/>
    </source>
</evidence>
<dbReference type="InterPro" id="IPR031330">
    <property type="entry name" value="Gly_Hdrlase_35_cat"/>
</dbReference>
<feature type="domain" description="Glycoside hydrolase 35 catalytic" evidence="9">
    <location>
        <begin position="49"/>
        <end position="367"/>
    </location>
</feature>
<dbReference type="GO" id="GO:0004565">
    <property type="term" value="F:beta-galactosidase activity"/>
    <property type="evidence" value="ECO:0007669"/>
    <property type="project" value="UniProtKB-EC"/>
</dbReference>
<dbReference type="SUPFAM" id="SSF49785">
    <property type="entry name" value="Galactose-binding domain-like"/>
    <property type="match status" value="1"/>
</dbReference>
<feature type="active site" description="Proton donor" evidence="6">
    <location>
        <position position="198"/>
    </location>
</feature>
<evidence type="ECO:0000256" key="1">
    <source>
        <dbReference type="ARBA" id="ARBA00009809"/>
    </source>
</evidence>
<keyword evidence="2" id="KW-0732">Signal</keyword>
<sequence length="645" mass="74084">MDPKYQAIVWLCLTICYDFNVNGNEIINASSNVQQSKNRTFRIDFTNNQFLMDDQPFRYVGGEFHYFRALPQTWSKKLRTMRAAGLNVVSTYVEWSLHNPSDNHYVWDGIADIVKFITLAEAEDLFVILRPGPYICAERDMGGFPYWLLHKYPRVQLRKYDSDYLKEVRKWYEQLMPKMEPFLYENGGPIIMVQVENEYGSFDCDPNYKNWIREETEKYVQGKALLFTNDGPDQVRCGKIDGVFATLDFGTSSRIDTYWDKLRKMQPNGPLVNSEYYPGWLTHWQEKMQRVDTKPIVASLRQMLNSNASVNFYMFFGGTNFGFTAGANDGGPGSYNVDVTSYDYDAPMDEAGDPTPKYYALRDVIGEYLHLPNIPVPQKEPKMSLGAVRLQPASILTSNTSRRHMGTTPVHSRSPMTFEALNQYSGLILYEANLPIFNRDPSTLKIDKIRDRAYIYNFIGILSRENKINEIPINSNAGDRLQIFVENQGRINYNIPNDFKGIIGEVRINEVPIHDWTITGFPMEKYADIENVIRYSDSEKVDIAYHSYLRHGPTIFHGEFDITDSAICDTYLDPTGWGKGIAFVNGFNLGRYWPVIGPQITLYLPKELLLFGTNKIVLIELQKAPDNGTVVLTDTPDLDGYNRVK</sequence>
<dbReference type="InterPro" id="IPR019801">
    <property type="entry name" value="Glyco_hydro_35_CS"/>
</dbReference>
<evidence type="ECO:0000313" key="12">
    <source>
        <dbReference type="EMBL" id="KAJ6640309.1"/>
    </source>
</evidence>
<dbReference type="Pfam" id="PF01301">
    <property type="entry name" value="Glyco_hydro_35"/>
    <property type="match status" value="1"/>
</dbReference>
<dbReference type="FunFam" id="2.60.120.260:FF:000148">
    <property type="entry name" value="Beta-galactosidase, putative"/>
    <property type="match status" value="1"/>
</dbReference>
<accession>A0A9Q0MZL3</accession>
<dbReference type="FunFam" id="3.20.20.80:FF:000017">
    <property type="entry name" value="Beta-galactosidase"/>
    <property type="match status" value="1"/>
</dbReference>
<comment type="similarity">
    <text evidence="1 8">Belongs to the glycosyl hydrolase 35 family.</text>
</comment>
<dbReference type="GO" id="GO:0005975">
    <property type="term" value="P:carbohydrate metabolic process"/>
    <property type="evidence" value="ECO:0007669"/>
    <property type="project" value="InterPro"/>
</dbReference>
<evidence type="ECO:0000256" key="6">
    <source>
        <dbReference type="PIRSR" id="PIRSR006336-1"/>
    </source>
</evidence>
<evidence type="ECO:0000259" key="10">
    <source>
        <dbReference type="Pfam" id="PF21317"/>
    </source>
</evidence>
<evidence type="ECO:0000256" key="2">
    <source>
        <dbReference type="ARBA" id="ARBA00022729"/>
    </source>
</evidence>
<dbReference type="OrthoDB" id="1657402at2759"/>